<dbReference type="Pfam" id="PF00672">
    <property type="entry name" value="HAMP"/>
    <property type="match status" value="1"/>
</dbReference>
<feature type="coiled-coil region" evidence="10">
    <location>
        <begin position="336"/>
        <end position="363"/>
    </location>
</feature>
<dbReference type="InterPro" id="IPR003594">
    <property type="entry name" value="HATPase_dom"/>
</dbReference>
<dbReference type="PROSITE" id="PS50885">
    <property type="entry name" value="HAMP"/>
    <property type="match status" value="1"/>
</dbReference>
<dbReference type="PROSITE" id="PS50109">
    <property type="entry name" value="HIS_KIN"/>
    <property type="match status" value="1"/>
</dbReference>
<dbReference type="InterPro" id="IPR003661">
    <property type="entry name" value="HisK_dim/P_dom"/>
</dbReference>
<evidence type="ECO:0000259" key="14">
    <source>
        <dbReference type="PROSITE" id="PS50885"/>
    </source>
</evidence>
<protein>
    <recommendedName>
        <fullName evidence="3">histidine kinase</fullName>
        <ecNumber evidence="3">2.7.13.3</ecNumber>
    </recommendedName>
</protein>
<dbReference type="PANTHER" id="PTHR44936">
    <property type="entry name" value="SENSOR PROTEIN CREC"/>
    <property type="match status" value="1"/>
</dbReference>
<keyword evidence="6" id="KW-0808">Transferase</keyword>
<evidence type="ECO:0000256" key="9">
    <source>
        <dbReference type="ARBA" id="ARBA00022840"/>
    </source>
</evidence>
<comment type="subcellular location">
    <subcellularLocation>
        <location evidence="2">Cell membrane</location>
        <topology evidence="2">Multi-pass membrane protein</topology>
    </subcellularLocation>
</comment>
<evidence type="ECO:0000256" key="6">
    <source>
        <dbReference type="ARBA" id="ARBA00022679"/>
    </source>
</evidence>
<dbReference type="SMART" id="SM00387">
    <property type="entry name" value="HATPase_c"/>
    <property type="match status" value="1"/>
</dbReference>
<dbReference type="SUPFAM" id="SSF47384">
    <property type="entry name" value="Homodimeric domain of signal transducing histidine kinase"/>
    <property type="match status" value="1"/>
</dbReference>
<dbReference type="Gene3D" id="6.10.340.10">
    <property type="match status" value="1"/>
</dbReference>
<dbReference type="GO" id="GO:0000155">
    <property type="term" value="F:phosphorelay sensor kinase activity"/>
    <property type="evidence" value="ECO:0007669"/>
    <property type="project" value="InterPro"/>
</dbReference>
<dbReference type="STRING" id="391625.PPSIR1_16500"/>
<dbReference type="CDD" id="cd06225">
    <property type="entry name" value="HAMP"/>
    <property type="match status" value="1"/>
</dbReference>
<keyword evidence="5" id="KW-0597">Phosphoprotein</keyword>
<accession>A6G355</accession>
<dbReference type="Pfam" id="PF02518">
    <property type="entry name" value="HATPase_c"/>
    <property type="match status" value="1"/>
</dbReference>
<feature type="compositionally biased region" description="Basic and acidic residues" evidence="11">
    <location>
        <begin position="131"/>
        <end position="144"/>
    </location>
</feature>
<dbReference type="EC" id="2.7.13.3" evidence="3"/>
<evidence type="ECO:0000256" key="4">
    <source>
        <dbReference type="ARBA" id="ARBA00022475"/>
    </source>
</evidence>
<comment type="catalytic activity">
    <reaction evidence="1">
        <text>ATP + protein L-histidine = ADP + protein N-phospho-L-histidine.</text>
        <dbReference type="EC" id="2.7.13.3"/>
    </reaction>
</comment>
<evidence type="ECO:0000256" key="11">
    <source>
        <dbReference type="SAM" id="MobiDB-lite"/>
    </source>
</evidence>
<dbReference type="EMBL" id="ABCS01000017">
    <property type="protein sequence ID" value="EDM79680.1"/>
    <property type="molecule type" value="Genomic_DNA"/>
</dbReference>
<evidence type="ECO:0000256" key="12">
    <source>
        <dbReference type="SAM" id="Phobius"/>
    </source>
</evidence>
<evidence type="ECO:0000256" key="3">
    <source>
        <dbReference type="ARBA" id="ARBA00012438"/>
    </source>
</evidence>
<keyword evidence="4" id="KW-1003">Cell membrane</keyword>
<evidence type="ECO:0000259" key="13">
    <source>
        <dbReference type="PROSITE" id="PS50109"/>
    </source>
</evidence>
<dbReference type="OrthoDB" id="9815202at2"/>
<dbReference type="InterPro" id="IPR005467">
    <property type="entry name" value="His_kinase_dom"/>
</dbReference>
<keyword evidence="16" id="KW-1185">Reference proteome</keyword>
<gene>
    <name evidence="15" type="ORF">PPSIR1_16500</name>
</gene>
<dbReference type="RefSeq" id="WP_006971154.1">
    <property type="nucleotide sequence ID" value="NZ_ABCS01000017.1"/>
</dbReference>
<organism evidence="15 16">
    <name type="scientific">Plesiocystis pacifica SIR-1</name>
    <dbReference type="NCBI Taxonomy" id="391625"/>
    <lineage>
        <taxon>Bacteria</taxon>
        <taxon>Pseudomonadati</taxon>
        <taxon>Myxococcota</taxon>
        <taxon>Polyangia</taxon>
        <taxon>Nannocystales</taxon>
        <taxon>Nannocystaceae</taxon>
        <taxon>Plesiocystis</taxon>
    </lineage>
</organism>
<feature type="domain" description="Histidine kinase" evidence="13">
    <location>
        <begin position="295"/>
        <end position="515"/>
    </location>
</feature>
<proteinExistence type="predicted"/>
<evidence type="ECO:0000256" key="2">
    <source>
        <dbReference type="ARBA" id="ARBA00004651"/>
    </source>
</evidence>
<keyword evidence="12" id="KW-0472">Membrane</keyword>
<dbReference type="InterPro" id="IPR003660">
    <property type="entry name" value="HAMP_dom"/>
</dbReference>
<dbReference type="Gene3D" id="3.30.565.10">
    <property type="entry name" value="Histidine kinase-like ATPase, C-terminal domain"/>
    <property type="match status" value="1"/>
</dbReference>
<feature type="compositionally biased region" description="Basic residues" evidence="11">
    <location>
        <begin position="108"/>
        <end position="130"/>
    </location>
</feature>
<keyword evidence="12" id="KW-1133">Transmembrane helix</keyword>
<dbReference type="Gene3D" id="1.10.287.130">
    <property type="match status" value="1"/>
</dbReference>
<feature type="transmembrane region" description="Helical" evidence="12">
    <location>
        <begin position="20"/>
        <end position="42"/>
    </location>
</feature>
<feature type="transmembrane region" description="Helical" evidence="12">
    <location>
        <begin position="210"/>
        <end position="231"/>
    </location>
</feature>
<name>A6G355_9BACT</name>
<dbReference type="GO" id="GO:0005886">
    <property type="term" value="C:plasma membrane"/>
    <property type="evidence" value="ECO:0007669"/>
    <property type="project" value="UniProtKB-SubCell"/>
</dbReference>
<evidence type="ECO:0000256" key="7">
    <source>
        <dbReference type="ARBA" id="ARBA00022741"/>
    </source>
</evidence>
<dbReference type="AlphaFoldDB" id="A6G355"/>
<evidence type="ECO:0000256" key="8">
    <source>
        <dbReference type="ARBA" id="ARBA00022777"/>
    </source>
</evidence>
<dbReference type="InterPro" id="IPR036097">
    <property type="entry name" value="HisK_dim/P_sf"/>
</dbReference>
<dbReference type="SMART" id="SM00304">
    <property type="entry name" value="HAMP"/>
    <property type="match status" value="2"/>
</dbReference>
<dbReference type="PRINTS" id="PR00344">
    <property type="entry name" value="BCTRLSENSOR"/>
</dbReference>
<feature type="domain" description="HAMP" evidence="14">
    <location>
        <begin position="232"/>
        <end position="287"/>
    </location>
</feature>
<evidence type="ECO:0000256" key="5">
    <source>
        <dbReference type="ARBA" id="ARBA00022553"/>
    </source>
</evidence>
<comment type="caution">
    <text evidence="15">The sequence shown here is derived from an EMBL/GenBank/DDBJ whole genome shotgun (WGS) entry which is preliminary data.</text>
</comment>
<keyword evidence="9" id="KW-0067">ATP-binding</keyword>
<dbReference type="InterPro" id="IPR004358">
    <property type="entry name" value="Sig_transdc_His_kin-like_C"/>
</dbReference>
<reference evidence="15 16" key="1">
    <citation type="submission" date="2007-06" db="EMBL/GenBank/DDBJ databases">
        <authorList>
            <person name="Shimkets L."/>
            <person name="Ferriera S."/>
            <person name="Johnson J."/>
            <person name="Kravitz S."/>
            <person name="Beeson K."/>
            <person name="Sutton G."/>
            <person name="Rogers Y.-H."/>
            <person name="Friedman R."/>
            <person name="Frazier M."/>
            <person name="Venter J.C."/>
        </authorList>
    </citation>
    <scope>NUCLEOTIDE SEQUENCE [LARGE SCALE GENOMIC DNA]</scope>
    <source>
        <strain evidence="15 16">SIR-1</strain>
    </source>
</reference>
<dbReference type="SMART" id="SM00388">
    <property type="entry name" value="HisKA"/>
    <property type="match status" value="1"/>
</dbReference>
<dbReference type="eggNOG" id="COG2205">
    <property type="taxonomic scope" value="Bacteria"/>
</dbReference>
<keyword evidence="12" id="KW-0812">Transmembrane</keyword>
<evidence type="ECO:0000313" key="16">
    <source>
        <dbReference type="Proteomes" id="UP000005801"/>
    </source>
</evidence>
<dbReference type="PANTHER" id="PTHR44936:SF10">
    <property type="entry name" value="SENSOR PROTEIN RSTB"/>
    <property type="match status" value="1"/>
</dbReference>
<sequence length="515" mass="56685">MTKPPPDARHSTLGGRLFVRIYATFVVSVLLFTVLAAGFVAFSFSREQSHVEAVVQRIQAEEEALLLRLQSGDLAGALEDTRALGDELDSHIVLFPHEPPPHDDPHHDGRKPKARPKFRKNKNKGKSWHKGRWDHLPGESEDEREVRHHVAQHLPASRPDLRRLRAGLPVIHHQRPAPPLIAVPIVDDTLAKRERVAAVIIAVPQKKPRAGLLVGALLLLLALAGGAWVLADSLSSRLARLERSTDILASGDLKHRATLDRETPRDEVDRLAVAFNEMAERLDSLVTGQRTLLANVSHELRTPIARVKVLIEILGERLEALDEAQRAGDSADPETLARLSRGFSEMQEDIDEVEALIRDLLTSGRLELGGTIEREPVDLTALCERAAARFDAELEGLEAGAVEIAGDHLLLERLLKNLLSNARRACPEGALTVRVSTAGARTQVEVEDEGPGIPADKRKQIFEPFTRLDSARARDQGGVGLGLYLCRQIARAHGATISAEDRRDGRSGARFVLTW</sequence>
<evidence type="ECO:0000313" key="15">
    <source>
        <dbReference type="EMBL" id="EDM79680.1"/>
    </source>
</evidence>
<dbReference type="GO" id="GO:0005524">
    <property type="term" value="F:ATP binding"/>
    <property type="evidence" value="ECO:0007669"/>
    <property type="project" value="UniProtKB-KW"/>
</dbReference>
<keyword evidence="7" id="KW-0547">Nucleotide-binding</keyword>
<dbReference type="SUPFAM" id="SSF55874">
    <property type="entry name" value="ATPase domain of HSP90 chaperone/DNA topoisomerase II/histidine kinase"/>
    <property type="match status" value="1"/>
</dbReference>
<dbReference type="CDD" id="cd00082">
    <property type="entry name" value="HisKA"/>
    <property type="match status" value="1"/>
</dbReference>
<keyword evidence="8 15" id="KW-0418">Kinase</keyword>
<dbReference type="Proteomes" id="UP000005801">
    <property type="component" value="Unassembled WGS sequence"/>
</dbReference>
<evidence type="ECO:0000256" key="1">
    <source>
        <dbReference type="ARBA" id="ARBA00000085"/>
    </source>
</evidence>
<feature type="region of interest" description="Disordered" evidence="11">
    <location>
        <begin position="96"/>
        <end position="144"/>
    </location>
</feature>
<dbReference type="Pfam" id="PF00512">
    <property type="entry name" value="HisKA"/>
    <property type="match status" value="1"/>
</dbReference>
<dbReference type="SUPFAM" id="SSF158472">
    <property type="entry name" value="HAMP domain-like"/>
    <property type="match status" value="1"/>
</dbReference>
<dbReference type="InterPro" id="IPR050980">
    <property type="entry name" value="2C_sensor_his_kinase"/>
</dbReference>
<dbReference type="InterPro" id="IPR036890">
    <property type="entry name" value="HATPase_C_sf"/>
</dbReference>
<dbReference type="CDD" id="cd00075">
    <property type="entry name" value="HATPase"/>
    <property type="match status" value="1"/>
</dbReference>
<keyword evidence="10" id="KW-0175">Coiled coil</keyword>
<evidence type="ECO:0000256" key="10">
    <source>
        <dbReference type="SAM" id="Coils"/>
    </source>
</evidence>